<dbReference type="PANTHER" id="PTHR13800:SF1">
    <property type="entry name" value="TRANSIENT RECEPTOR POTENTIAL CATION CHANNEL TRPM"/>
    <property type="match status" value="1"/>
</dbReference>
<dbReference type="Proteomes" id="UP001054945">
    <property type="component" value="Unassembled WGS sequence"/>
</dbReference>
<dbReference type="GO" id="GO:0005261">
    <property type="term" value="F:monoatomic cation channel activity"/>
    <property type="evidence" value="ECO:0007669"/>
    <property type="project" value="TreeGrafter"/>
</dbReference>
<keyword evidence="4 5" id="KW-0472">Membrane</keyword>
<evidence type="ECO:0000256" key="3">
    <source>
        <dbReference type="ARBA" id="ARBA00022989"/>
    </source>
</evidence>
<evidence type="ECO:0000256" key="4">
    <source>
        <dbReference type="ARBA" id="ARBA00023136"/>
    </source>
</evidence>
<keyword evidence="3 5" id="KW-1133">Transmembrane helix</keyword>
<accession>A0AAV4R9R1</accession>
<reference evidence="7 8" key="1">
    <citation type="submission" date="2021-06" db="EMBL/GenBank/DDBJ databases">
        <title>Caerostris extrusa draft genome.</title>
        <authorList>
            <person name="Kono N."/>
            <person name="Arakawa K."/>
        </authorList>
    </citation>
    <scope>NUCLEOTIDE SEQUENCE [LARGE SCALE GENOMIC DNA]</scope>
</reference>
<evidence type="ECO:0000256" key="1">
    <source>
        <dbReference type="ARBA" id="ARBA00004141"/>
    </source>
</evidence>
<dbReference type="GO" id="GO:0005886">
    <property type="term" value="C:plasma membrane"/>
    <property type="evidence" value="ECO:0007669"/>
    <property type="project" value="TreeGrafter"/>
</dbReference>
<evidence type="ECO:0000256" key="2">
    <source>
        <dbReference type="ARBA" id="ARBA00022692"/>
    </source>
</evidence>
<feature type="transmembrane region" description="Helical" evidence="5">
    <location>
        <begin position="257"/>
        <end position="276"/>
    </location>
</feature>
<evidence type="ECO:0000313" key="7">
    <source>
        <dbReference type="EMBL" id="GIY18435.1"/>
    </source>
</evidence>
<protein>
    <submittedName>
        <fullName evidence="7">Transient receptor potential cation channel subfamily M member 2</fullName>
    </submittedName>
</protein>
<keyword evidence="7" id="KW-0675">Receptor</keyword>
<feature type="transmembrane region" description="Helical" evidence="5">
    <location>
        <begin position="296"/>
        <end position="316"/>
    </location>
</feature>
<proteinExistence type="predicted"/>
<dbReference type="GO" id="GO:0030001">
    <property type="term" value="P:metal ion transport"/>
    <property type="evidence" value="ECO:0007669"/>
    <property type="project" value="TreeGrafter"/>
</dbReference>
<name>A0AAV4R9R1_CAEEX</name>
<evidence type="ECO:0000313" key="8">
    <source>
        <dbReference type="Proteomes" id="UP001054945"/>
    </source>
</evidence>
<keyword evidence="8" id="KW-1185">Reference proteome</keyword>
<keyword evidence="2 5" id="KW-0812">Transmembrane</keyword>
<sequence length="335" mass="39309">MLLMKIFFREICWERILGYRKVMMLDDYFIDSDLNWIIENLMGMPLYISSVELDEWSAGIFKMDCPKELALDVAKRKSLTVLIIWALVSNRGKLAVYLWRHVDQPVISKGKKIVKLCEQFADMAVGVFDLCYNDMPSKAYDALNLKNKDWGSHSLIDMAALAMNKNLVAHPCCQKWLTNTFMGNIKMRDLTWGFMTFLTTSRYLITFLSVNREETGRSHLLKYHYPPMWQMIYWMWSAPITKFWVSNALPNTPMFGTILEIVYILLYVVFIFSLRIRPINDPYGGKILMCLGLLFFYYRMIFIYLPISSTLGPLLYRVKEMVRNSLSNCAILNYY</sequence>
<dbReference type="AlphaFoldDB" id="A0AAV4R9R1"/>
<evidence type="ECO:0000256" key="5">
    <source>
        <dbReference type="SAM" id="Phobius"/>
    </source>
</evidence>
<dbReference type="EMBL" id="BPLR01007625">
    <property type="protein sequence ID" value="GIY18435.1"/>
    <property type="molecule type" value="Genomic_DNA"/>
</dbReference>
<organism evidence="7 8">
    <name type="scientific">Caerostris extrusa</name>
    <name type="common">Bark spider</name>
    <name type="synonym">Caerostris bankana</name>
    <dbReference type="NCBI Taxonomy" id="172846"/>
    <lineage>
        <taxon>Eukaryota</taxon>
        <taxon>Metazoa</taxon>
        <taxon>Ecdysozoa</taxon>
        <taxon>Arthropoda</taxon>
        <taxon>Chelicerata</taxon>
        <taxon>Arachnida</taxon>
        <taxon>Araneae</taxon>
        <taxon>Araneomorphae</taxon>
        <taxon>Entelegynae</taxon>
        <taxon>Araneoidea</taxon>
        <taxon>Araneidae</taxon>
        <taxon>Caerostris</taxon>
    </lineage>
</organism>
<dbReference type="InterPro" id="IPR057366">
    <property type="entry name" value="TRPM-like"/>
</dbReference>
<gene>
    <name evidence="7" type="primary">TRPM2</name>
    <name evidence="7" type="ORF">CEXT_186381</name>
</gene>
<dbReference type="InterPro" id="IPR050927">
    <property type="entry name" value="TRPM"/>
</dbReference>
<dbReference type="PANTHER" id="PTHR13800">
    <property type="entry name" value="TRANSIENT RECEPTOR POTENTIAL CATION CHANNEL, SUBFAMILY M, MEMBER 6"/>
    <property type="match status" value="1"/>
</dbReference>
<comment type="caution">
    <text evidence="7">The sequence shown here is derived from an EMBL/GenBank/DDBJ whole genome shotgun (WGS) entry which is preliminary data.</text>
</comment>
<feature type="domain" description="TRPM-like" evidence="6">
    <location>
        <begin position="112"/>
        <end position="170"/>
    </location>
</feature>
<dbReference type="Pfam" id="PF25508">
    <property type="entry name" value="TRPM2"/>
    <property type="match status" value="1"/>
</dbReference>
<comment type="subcellular location">
    <subcellularLocation>
        <location evidence="1">Membrane</location>
        <topology evidence="1">Multi-pass membrane protein</topology>
    </subcellularLocation>
</comment>
<evidence type="ECO:0000259" key="6">
    <source>
        <dbReference type="Pfam" id="PF25508"/>
    </source>
</evidence>